<dbReference type="InterPro" id="IPR032675">
    <property type="entry name" value="LRR_dom_sf"/>
</dbReference>
<name>A0A369JUC9_HYPMA</name>
<dbReference type="Proteomes" id="UP000076154">
    <property type="component" value="Unassembled WGS sequence"/>
</dbReference>
<dbReference type="OrthoDB" id="3354475at2759"/>
<reference evidence="1" key="1">
    <citation type="submission" date="2018-04" db="EMBL/GenBank/DDBJ databases">
        <title>Whole genome sequencing of Hypsizygus marmoreus.</title>
        <authorList>
            <person name="Choi I.-G."/>
            <person name="Min B."/>
            <person name="Kim J.-G."/>
            <person name="Kim S."/>
            <person name="Oh Y.-L."/>
            <person name="Kong W.-S."/>
            <person name="Park H."/>
            <person name="Jeong J."/>
            <person name="Song E.-S."/>
        </authorList>
    </citation>
    <scope>NUCLEOTIDE SEQUENCE [LARGE SCALE GENOMIC DNA]</scope>
    <source>
        <strain evidence="1">51987-8</strain>
    </source>
</reference>
<dbReference type="Gene3D" id="3.80.10.10">
    <property type="entry name" value="Ribonuclease Inhibitor"/>
    <property type="match status" value="1"/>
</dbReference>
<evidence type="ECO:0008006" key="3">
    <source>
        <dbReference type="Google" id="ProtNLM"/>
    </source>
</evidence>
<dbReference type="EMBL" id="LUEZ02000041">
    <property type="protein sequence ID" value="RDB24962.1"/>
    <property type="molecule type" value="Genomic_DNA"/>
</dbReference>
<gene>
    <name evidence="1" type="ORF">Hypma_007445</name>
</gene>
<dbReference type="AlphaFoldDB" id="A0A369JUC9"/>
<accession>A0A369JUC9</accession>
<comment type="caution">
    <text evidence="1">The sequence shown here is derived from an EMBL/GenBank/DDBJ whole genome shotgun (WGS) entry which is preliminary data.</text>
</comment>
<protein>
    <recommendedName>
        <fullName evidence="3">F-box domain-containing protein</fullName>
    </recommendedName>
</protein>
<sequence>MNPPEAIHKRFFIPDIAYLLCELVNSDADIRLRTLARLARTCRIFRDPALNFLWSEQDGLVHLIKCFPSDLWTVSGSTYLILRAITVADWPNFLGYSQRIKTLVMGSRHEYVSAEAYRALSTAASTTSQVLFPNLTELRWFTFPFPSIEMYLGPSLSTFCFGPSDTILDLLLLVQSLTTIAIRYPSLKSFTFFYPLRSDSRHIETLTTAICSWNQLRTLRVGNHLGEEGFRHIAKLSHLEDLCFTWPSSNGTLPRPQVDHRWFPALNTLDMACHSLDSCIDMIQLMHASNVSTLKMSVIENTTGKQHATSMPFTTTTRWNRLFQMLEDCCVHVTLSFISFESRDIFSRIDPAVTIESIRHIFVFRHLNHVRIETGGGCDIDDVNMKELAEAWPCLTFLSLQPGTQFGAELQPRLTLASLVILATNCPNLQFLSLAIDARSVSVAQPESGDARIKHTKRLELAFRNPSPINNTDGVASFLATLFPEAVVVGTSLLGGDSWRSVASKVKIINKLSVERAGVFHL</sequence>
<proteinExistence type="predicted"/>
<dbReference type="STRING" id="39966.A0A369JUC9"/>
<keyword evidence="2" id="KW-1185">Reference proteome</keyword>
<evidence type="ECO:0000313" key="2">
    <source>
        <dbReference type="Proteomes" id="UP000076154"/>
    </source>
</evidence>
<dbReference type="InParanoid" id="A0A369JUC9"/>
<evidence type="ECO:0000313" key="1">
    <source>
        <dbReference type="EMBL" id="RDB24962.1"/>
    </source>
</evidence>
<dbReference type="SUPFAM" id="SSF52047">
    <property type="entry name" value="RNI-like"/>
    <property type="match status" value="1"/>
</dbReference>
<organism evidence="1 2">
    <name type="scientific">Hypsizygus marmoreus</name>
    <name type="common">White beech mushroom</name>
    <name type="synonym">Agaricus marmoreus</name>
    <dbReference type="NCBI Taxonomy" id="39966"/>
    <lineage>
        <taxon>Eukaryota</taxon>
        <taxon>Fungi</taxon>
        <taxon>Dikarya</taxon>
        <taxon>Basidiomycota</taxon>
        <taxon>Agaricomycotina</taxon>
        <taxon>Agaricomycetes</taxon>
        <taxon>Agaricomycetidae</taxon>
        <taxon>Agaricales</taxon>
        <taxon>Tricholomatineae</taxon>
        <taxon>Lyophyllaceae</taxon>
        <taxon>Hypsizygus</taxon>
    </lineage>
</organism>